<evidence type="ECO:0000313" key="6">
    <source>
        <dbReference type="EMBL" id="QQP31537.1"/>
    </source>
</evidence>
<feature type="non-terminal residue" evidence="6">
    <location>
        <position position="100"/>
    </location>
</feature>
<evidence type="ECO:0000313" key="7">
    <source>
        <dbReference type="Proteomes" id="UP000595437"/>
    </source>
</evidence>
<dbReference type="AlphaFoldDB" id="A0A7T8GKE7"/>
<evidence type="ECO:0000256" key="3">
    <source>
        <dbReference type="ARBA" id="ARBA00022806"/>
    </source>
</evidence>
<dbReference type="Pfam" id="PF13087">
    <property type="entry name" value="AAA_12"/>
    <property type="match status" value="1"/>
</dbReference>
<dbReference type="Gene3D" id="3.40.50.300">
    <property type="entry name" value="P-loop containing nucleotide triphosphate hydrolases"/>
    <property type="match status" value="1"/>
</dbReference>
<gene>
    <name evidence="6" type="ORF">FKW44_025163</name>
</gene>
<dbReference type="OrthoDB" id="6513042at2759"/>
<keyword evidence="3 6" id="KW-0347">Helicase</keyword>
<evidence type="ECO:0000256" key="4">
    <source>
        <dbReference type="ARBA" id="ARBA00022840"/>
    </source>
</evidence>
<dbReference type="InterPro" id="IPR027417">
    <property type="entry name" value="P-loop_NTPase"/>
</dbReference>
<dbReference type="GO" id="GO:0016787">
    <property type="term" value="F:hydrolase activity"/>
    <property type="evidence" value="ECO:0007669"/>
    <property type="project" value="UniProtKB-KW"/>
</dbReference>
<dbReference type="GO" id="GO:0005524">
    <property type="term" value="F:ATP binding"/>
    <property type="evidence" value="ECO:0007669"/>
    <property type="project" value="UniProtKB-KW"/>
</dbReference>
<dbReference type="InterPro" id="IPR041679">
    <property type="entry name" value="DNA2/NAM7-like_C"/>
</dbReference>
<evidence type="ECO:0000256" key="2">
    <source>
        <dbReference type="ARBA" id="ARBA00022801"/>
    </source>
</evidence>
<evidence type="ECO:0000256" key="1">
    <source>
        <dbReference type="ARBA" id="ARBA00022741"/>
    </source>
</evidence>
<keyword evidence="7" id="KW-1185">Reference proteome</keyword>
<feature type="domain" description="DNA2/NAM7 helicase-like C-terminal" evidence="5">
    <location>
        <begin position="1"/>
        <end position="88"/>
    </location>
</feature>
<name>A0A7T8GKE7_CALRO</name>
<protein>
    <submittedName>
        <fullName evidence="6">Dna replication helicase</fullName>
    </submittedName>
</protein>
<dbReference type="GO" id="GO:0043139">
    <property type="term" value="F:5'-3' DNA helicase activity"/>
    <property type="evidence" value="ECO:0007669"/>
    <property type="project" value="TreeGrafter"/>
</dbReference>
<dbReference type="Proteomes" id="UP000595437">
    <property type="component" value="Chromosome 21"/>
</dbReference>
<dbReference type="PANTHER" id="PTHR43788:SF8">
    <property type="entry name" value="DNA-BINDING PROTEIN SMUBP-2"/>
    <property type="match status" value="1"/>
</dbReference>
<keyword evidence="2" id="KW-0378">Hydrolase</keyword>
<sequence>MEKLSKLYPRCVSFLSTQYRSHELISAWSSSYMYGGLLKSHPSVASITLEDLVEKVTTTKEKNNAPALRDPLVFVDTKGMEYYEEVDEGSELMADADKSI</sequence>
<accession>A0A7T8GKE7</accession>
<dbReference type="InterPro" id="IPR050534">
    <property type="entry name" value="Coronavir_polyprotein_1ab"/>
</dbReference>
<keyword evidence="4" id="KW-0067">ATP-binding</keyword>
<reference evidence="7" key="1">
    <citation type="submission" date="2021-01" db="EMBL/GenBank/DDBJ databases">
        <title>Caligus Genome Assembly.</title>
        <authorList>
            <person name="Gallardo-Escarate C."/>
        </authorList>
    </citation>
    <scope>NUCLEOTIDE SEQUENCE [LARGE SCALE GENOMIC DNA]</scope>
</reference>
<proteinExistence type="predicted"/>
<evidence type="ECO:0000259" key="5">
    <source>
        <dbReference type="Pfam" id="PF13087"/>
    </source>
</evidence>
<keyword evidence="1" id="KW-0547">Nucleotide-binding</keyword>
<dbReference type="EMBL" id="CP045910">
    <property type="protein sequence ID" value="QQP31537.1"/>
    <property type="molecule type" value="Genomic_DNA"/>
</dbReference>
<dbReference type="PANTHER" id="PTHR43788">
    <property type="entry name" value="DNA2/NAM7 HELICASE FAMILY MEMBER"/>
    <property type="match status" value="1"/>
</dbReference>
<organism evidence="6 7">
    <name type="scientific">Caligus rogercresseyi</name>
    <name type="common">Sea louse</name>
    <dbReference type="NCBI Taxonomy" id="217165"/>
    <lineage>
        <taxon>Eukaryota</taxon>
        <taxon>Metazoa</taxon>
        <taxon>Ecdysozoa</taxon>
        <taxon>Arthropoda</taxon>
        <taxon>Crustacea</taxon>
        <taxon>Multicrustacea</taxon>
        <taxon>Hexanauplia</taxon>
        <taxon>Copepoda</taxon>
        <taxon>Siphonostomatoida</taxon>
        <taxon>Caligidae</taxon>
        <taxon>Caligus</taxon>
    </lineage>
</organism>